<dbReference type="Proteomes" id="UP001140206">
    <property type="component" value="Chromosome 5"/>
</dbReference>
<dbReference type="InterPro" id="IPR011993">
    <property type="entry name" value="PH-like_dom_sf"/>
</dbReference>
<evidence type="ECO:0000256" key="2">
    <source>
        <dbReference type="SAM" id="MobiDB-lite"/>
    </source>
</evidence>
<feature type="region of interest" description="Disordered" evidence="2">
    <location>
        <begin position="522"/>
        <end position="548"/>
    </location>
</feature>
<evidence type="ECO:0000259" key="3">
    <source>
        <dbReference type="PROSITE" id="PS50003"/>
    </source>
</evidence>
<dbReference type="InterPro" id="IPR045188">
    <property type="entry name" value="Boi1/Boi2-like"/>
</dbReference>
<evidence type="ECO:0000313" key="4">
    <source>
        <dbReference type="EMBL" id="KAJ4746321.1"/>
    </source>
</evidence>
<dbReference type="CDD" id="cd00821">
    <property type="entry name" value="PH"/>
    <property type="match status" value="1"/>
</dbReference>
<dbReference type="GO" id="GO:0055037">
    <property type="term" value="C:recycling endosome"/>
    <property type="evidence" value="ECO:0007669"/>
    <property type="project" value="TreeGrafter"/>
</dbReference>
<dbReference type="PANTHER" id="PTHR22902:SF49">
    <property type="entry name" value="OS03G0666200 PROTEIN"/>
    <property type="match status" value="1"/>
</dbReference>
<sequence length="548" mass="60078">MSSRPGIAHRQRAASFGSGYDLACPATVLPRFVRTLNPLPNVTQLPDSHNTDLHSLQFFLSFSLYAMETNGSSTGVGEMESSLEKIKKQLTSASGRHLLQGPLLKRSETLRKWNERWVILDPTTGKMEYKIRRADVAIKGSIIFDYTTAITLSPLNFHGLPKYNGCCFYIGTPAKKEYFLCAETPGAARAWVDTLKATHLVLRAHKEAVNNIGGAGSAKLGMVSMAVATANATAVEASKEIEAALRISMQAALGLPSSSNNNNRSSDPPLDSLTIMKETLRVKDEEIQNLSKDVRARDLTIKQIAEKLTETASAAETAASAALSIDEERKILCSEIELLKKDLSSKLESSLLKLKETEEKVVQLGKEKEFLLKQRDGALHEAQMWRSELAKAREQAVLLEAAIMRAEEKARVSSATAEARVREAEEKVEAASKERQELLALVSSLQSQLPRKESDTKQVCEEMVESCSGTVDTPLTKQVDLSEEDKACVSDSRPNPVSEDTIVQLTVDRVDIHSIGDSEWEGFGTDVREVSPESSLDIPVVGQPTNDH</sequence>
<dbReference type="PROSITE" id="PS50003">
    <property type="entry name" value="PH_DOMAIN"/>
    <property type="match status" value="1"/>
</dbReference>
<dbReference type="PANTHER" id="PTHR22902">
    <property type="entry name" value="SESQUIPEDALIAN"/>
    <property type="match status" value="1"/>
</dbReference>
<dbReference type="Gene3D" id="2.30.29.30">
    <property type="entry name" value="Pleckstrin-homology domain (PH domain)/Phosphotyrosine-binding domain (PTB)"/>
    <property type="match status" value="1"/>
</dbReference>
<dbReference type="GO" id="GO:0005769">
    <property type="term" value="C:early endosome"/>
    <property type="evidence" value="ECO:0007669"/>
    <property type="project" value="TreeGrafter"/>
</dbReference>
<dbReference type="GO" id="GO:0001881">
    <property type="term" value="P:receptor recycling"/>
    <property type="evidence" value="ECO:0007669"/>
    <property type="project" value="TreeGrafter"/>
</dbReference>
<name>A0AAV8BUU0_9POAL</name>
<proteinExistence type="predicted"/>
<reference evidence="4" key="1">
    <citation type="submission" date="2022-08" db="EMBL/GenBank/DDBJ databases">
        <authorList>
            <person name="Marques A."/>
        </authorList>
    </citation>
    <scope>NUCLEOTIDE SEQUENCE</scope>
    <source>
        <strain evidence="4">RhyPub2mFocal</strain>
        <tissue evidence="4">Leaves</tissue>
    </source>
</reference>
<feature type="coiled-coil region" evidence="1">
    <location>
        <begin position="340"/>
        <end position="448"/>
    </location>
</feature>
<keyword evidence="5" id="KW-1185">Reference proteome</keyword>
<organism evidence="4 5">
    <name type="scientific">Rhynchospora pubera</name>
    <dbReference type="NCBI Taxonomy" id="906938"/>
    <lineage>
        <taxon>Eukaryota</taxon>
        <taxon>Viridiplantae</taxon>
        <taxon>Streptophyta</taxon>
        <taxon>Embryophyta</taxon>
        <taxon>Tracheophyta</taxon>
        <taxon>Spermatophyta</taxon>
        <taxon>Magnoliopsida</taxon>
        <taxon>Liliopsida</taxon>
        <taxon>Poales</taxon>
        <taxon>Cyperaceae</taxon>
        <taxon>Cyperoideae</taxon>
        <taxon>Rhynchosporeae</taxon>
        <taxon>Rhynchospora</taxon>
    </lineage>
</organism>
<dbReference type="FunFam" id="2.30.29.30:FF:000234">
    <property type="entry name" value="Pleckstrin homology (PH) domain-containing protein"/>
    <property type="match status" value="1"/>
</dbReference>
<dbReference type="EMBL" id="JAMFTS010000005">
    <property type="protein sequence ID" value="KAJ4746321.1"/>
    <property type="molecule type" value="Genomic_DNA"/>
</dbReference>
<dbReference type="Pfam" id="PF00169">
    <property type="entry name" value="PH"/>
    <property type="match status" value="1"/>
</dbReference>
<dbReference type="GO" id="GO:0005802">
    <property type="term" value="C:trans-Golgi network"/>
    <property type="evidence" value="ECO:0007669"/>
    <property type="project" value="TreeGrafter"/>
</dbReference>
<evidence type="ECO:0000313" key="5">
    <source>
        <dbReference type="Proteomes" id="UP001140206"/>
    </source>
</evidence>
<keyword evidence="1" id="KW-0175">Coiled coil</keyword>
<dbReference type="GO" id="GO:0005829">
    <property type="term" value="C:cytosol"/>
    <property type="evidence" value="ECO:0007669"/>
    <property type="project" value="GOC"/>
</dbReference>
<dbReference type="InterPro" id="IPR001849">
    <property type="entry name" value="PH_domain"/>
</dbReference>
<gene>
    <name evidence="4" type="ORF">LUZ62_080726</name>
</gene>
<dbReference type="GO" id="GO:0007032">
    <property type="term" value="P:endosome organization"/>
    <property type="evidence" value="ECO:0007669"/>
    <property type="project" value="TreeGrafter"/>
</dbReference>
<dbReference type="SUPFAM" id="SSF50729">
    <property type="entry name" value="PH domain-like"/>
    <property type="match status" value="1"/>
</dbReference>
<dbReference type="AlphaFoldDB" id="A0AAV8BUU0"/>
<comment type="caution">
    <text evidence="4">The sequence shown here is derived from an EMBL/GenBank/DDBJ whole genome shotgun (WGS) entry which is preliminary data.</text>
</comment>
<protein>
    <submittedName>
        <fullName evidence="4">PH domain containing protein</fullName>
    </submittedName>
</protein>
<feature type="domain" description="PH" evidence="3">
    <location>
        <begin position="96"/>
        <end position="200"/>
    </location>
</feature>
<dbReference type="SMART" id="SM00233">
    <property type="entry name" value="PH"/>
    <property type="match status" value="1"/>
</dbReference>
<evidence type="ECO:0000256" key="1">
    <source>
        <dbReference type="SAM" id="Coils"/>
    </source>
</evidence>
<accession>A0AAV8BUU0</accession>
<dbReference type="GO" id="GO:0042147">
    <property type="term" value="P:retrograde transport, endosome to Golgi"/>
    <property type="evidence" value="ECO:0007669"/>
    <property type="project" value="TreeGrafter"/>
</dbReference>